<reference evidence="2 3" key="1">
    <citation type="submission" date="2023-01" db="EMBL/GenBank/DDBJ databases">
        <title>Analysis of 21 Apiospora genomes using comparative genomics revels a genus with tremendous synthesis potential of carbohydrate active enzymes and secondary metabolites.</title>
        <authorList>
            <person name="Sorensen T."/>
        </authorList>
    </citation>
    <scope>NUCLEOTIDE SEQUENCE [LARGE SCALE GENOMIC DNA]</scope>
    <source>
        <strain evidence="2 3">CBS 83171</strain>
    </source>
</reference>
<evidence type="ECO:0000313" key="2">
    <source>
        <dbReference type="EMBL" id="KAK8078513.1"/>
    </source>
</evidence>
<organism evidence="2 3">
    <name type="scientific">Apiospora saccharicola</name>
    <dbReference type="NCBI Taxonomy" id="335842"/>
    <lineage>
        <taxon>Eukaryota</taxon>
        <taxon>Fungi</taxon>
        <taxon>Dikarya</taxon>
        <taxon>Ascomycota</taxon>
        <taxon>Pezizomycotina</taxon>
        <taxon>Sordariomycetes</taxon>
        <taxon>Xylariomycetidae</taxon>
        <taxon>Amphisphaeriales</taxon>
        <taxon>Apiosporaceae</taxon>
        <taxon>Apiospora</taxon>
    </lineage>
</organism>
<dbReference type="EMBL" id="JAQQWM010000002">
    <property type="protein sequence ID" value="KAK8078513.1"/>
    <property type="molecule type" value="Genomic_DNA"/>
</dbReference>
<protein>
    <submittedName>
        <fullName evidence="2">Uncharacterized protein</fullName>
    </submittedName>
</protein>
<dbReference type="Proteomes" id="UP001446871">
    <property type="component" value="Unassembled WGS sequence"/>
</dbReference>
<feature type="region of interest" description="Disordered" evidence="1">
    <location>
        <begin position="119"/>
        <end position="141"/>
    </location>
</feature>
<keyword evidence="3" id="KW-1185">Reference proteome</keyword>
<evidence type="ECO:0000313" key="3">
    <source>
        <dbReference type="Proteomes" id="UP001446871"/>
    </source>
</evidence>
<gene>
    <name evidence="2" type="ORF">PG996_004683</name>
</gene>
<comment type="caution">
    <text evidence="2">The sequence shown here is derived from an EMBL/GenBank/DDBJ whole genome shotgun (WGS) entry which is preliminary data.</text>
</comment>
<proteinExistence type="predicted"/>
<sequence>MPYPQSNYQRLVYGEYPVAMYRSACHDAVRKALVREEWWENINADIFTTVGSSHLQEDRYVVVRVKSRAIYANARLDKSALERAFMDAAGSDIDISRWDFPTATLKRCDRRAETNCHNSLYNPPLRNNNETQGTYRAPQSVSDMMDGRENPLARYFVYTQPSYGGVHSTGDYSLDPRARRKARSHPPFSVSVPLPPLLSQNTMPYLRVEEAPTGIPKEETVVHLLGERHTEVKHRRKIKTYNEITEAQRTETGLVQWGKRRDVIPGDPYGLWRSWAGNLSHHRDYRMLSILPPIFDKVKSIQVARSEMLETIRDLLSKVRTTDLVDLVSEFCDHDPIDVSGFDGQQYVVDIPMGSKTIRIMHCWDISLDAKWGFAMAQRHQEAERRIDHVFKEPPMTTEVQQYLMARIILEDGGNLRSINNQQGQIDVSHKDFTKDLQELRSEAQESFWLVSTEAERETLRKAAAAASGQDKQVDHIAAVLKANWPRHWNNGRYDPDLFYHYLRDKIAAEKVWDLVDADVFVVLDAERRVIFANVEGAAQLLFGDEIIRELNRAIDMYSFFVPIRAPEARRHVVDRHIRRTHPILDPSIANLYQLQSAKMGIAHYGCWTPAESLVGKYVFQSSDCQFPGTRINHLPRTVFPWFCKSVLAKASEVIRFLMQSLDPEYYEQCQNIYRQLPKEEAIKTTEDDFLSMFVLGINAHTQRHRDPSDIRGGYAGLFTVGEYQGEQQSMIQRGNLCIPQLAFKVPYRPGACALVRSDRMEHLVADYTGLRYSVAGTNHESVKKYAMRKMASGGLDPAQLPEDDEEDVNMTEKNKPALIPSLVEEPPSDVDDPLTFPLEMRCVDYDAGSDGSDYLD</sequence>
<dbReference type="Gene3D" id="3.60.130.30">
    <property type="match status" value="1"/>
</dbReference>
<accession>A0ABR1W8M3</accession>
<name>A0ABR1W8M3_9PEZI</name>
<evidence type="ECO:0000256" key="1">
    <source>
        <dbReference type="SAM" id="MobiDB-lite"/>
    </source>
</evidence>